<feature type="signal peptide" evidence="2">
    <location>
        <begin position="1"/>
        <end position="26"/>
    </location>
</feature>
<evidence type="ECO:0008006" key="5">
    <source>
        <dbReference type="Google" id="ProtNLM"/>
    </source>
</evidence>
<comment type="caution">
    <text evidence="3">The sequence shown here is derived from an EMBL/GenBank/DDBJ whole genome shotgun (WGS) entry which is preliminary data.</text>
</comment>
<feature type="compositionally biased region" description="Basic and acidic residues" evidence="1">
    <location>
        <begin position="35"/>
        <end position="49"/>
    </location>
</feature>
<protein>
    <recommendedName>
        <fullName evidence="5">Zinc-binding metallo-peptidase</fullName>
    </recommendedName>
</protein>
<feature type="compositionally biased region" description="Acidic residues" evidence="1">
    <location>
        <begin position="50"/>
        <end position="59"/>
    </location>
</feature>
<evidence type="ECO:0000313" key="4">
    <source>
        <dbReference type="Proteomes" id="UP000289703"/>
    </source>
</evidence>
<dbReference type="Proteomes" id="UP000289703">
    <property type="component" value="Unassembled WGS sequence"/>
</dbReference>
<evidence type="ECO:0000313" key="3">
    <source>
        <dbReference type="EMBL" id="RXQ89006.1"/>
    </source>
</evidence>
<proteinExistence type="predicted"/>
<organism evidence="3 4">
    <name type="scientific">Ancylomarina salipaludis</name>
    <dbReference type="NCBI Taxonomy" id="2501299"/>
    <lineage>
        <taxon>Bacteria</taxon>
        <taxon>Pseudomonadati</taxon>
        <taxon>Bacteroidota</taxon>
        <taxon>Bacteroidia</taxon>
        <taxon>Marinilabiliales</taxon>
        <taxon>Marinifilaceae</taxon>
        <taxon>Ancylomarina</taxon>
    </lineage>
</organism>
<dbReference type="OrthoDB" id="1114958at2"/>
<dbReference type="AlphaFoldDB" id="A0A4Q1JIG9"/>
<evidence type="ECO:0000256" key="1">
    <source>
        <dbReference type="SAM" id="MobiDB-lite"/>
    </source>
</evidence>
<dbReference type="PROSITE" id="PS51257">
    <property type="entry name" value="PROKAR_LIPOPROTEIN"/>
    <property type="match status" value="1"/>
</dbReference>
<feature type="region of interest" description="Disordered" evidence="1">
    <location>
        <begin position="35"/>
        <end position="59"/>
    </location>
</feature>
<keyword evidence="2" id="KW-0732">Signal</keyword>
<reference evidence="3 4" key="1">
    <citation type="submission" date="2019-01" db="EMBL/GenBank/DDBJ databases">
        <title>Ancylomarina salipaludis sp. nov., isolated from a salt marsh.</title>
        <authorList>
            <person name="Yoon J.-H."/>
        </authorList>
    </citation>
    <scope>NUCLEOTIDE SEQUENCE [LARGE SCALE GENOMIC DNA]</scope>
    <source>
        <strain evidence="3 4">SHSM-M15</strain>
    </source>
</reference>
<sequence>MMQLLKRFRSLLIVLLSLLMFNSFTACEKDDDNVEPEKIVTPDVPKKEEDNTDQSEEEGNITLYSVNGREIKKLKDYQIADSLLQLQKDSKKHQEIWSLISQIIPENHTKFFNEYMIFAGEGDGTAGYVVQTKEDLTQWQIGIAIDFAYEGGFNRDGELSYTIIHEFGHVVTLNNTQVDSKIAEENSKNYFPGEGEARDNSYVNALFQNYWKDIYNEFQEIGDDESKNEAFYEKYQDRFVTQYASTNPAEDIAEVFTHFAIFDKPTNNTIADQKIQLLYNYPELVELRNTIRNSLRIGTKSKSAPIIKVWKRGATFGKKGQKRS</sequence>
<accession>A0A4Q1JIG9</accession>
<dbReference type="RefSeq" id="WP_129255383.1">
    <property type="nucleotide sequence ID" value="NZ_SAXA01000016.1"/>
</dbReference>
<name>A0A4Q1JIG9_9BACT</name>
<dbReference type="SUPFAM" id="SSF55486">
    <property type="entry name" value="Metalloproteases ('zincins'), catalytic domain"/>
    <property type="match status" value="1"/>
</dbReference>
<gene>
    <name evidence="3" type="ORF">EO244_14355</name>
</gene>
<dbReference type="EMBL" id="SAXA01000016">
    <property type="protein sequence ID" value="RXQ89006.1"/>
    <property type="molecule type" value="Genomic_DNA"/>
</dbReference>
<evidence type="ECO:0000256" key="2">
    <source>
        <dbReference type="SAM" id="SignalP"/>
    </source>
</evidence>
<feature type="chain" id="PRO_5020512109" description="Zinc-binding metallo-peptidase" evidence="2">
    <location>
        <begin position="27"/>
        <end position="324"/>
    </location>
</feature>
<keyword evidence="4" id="KW-1185">Reference proteome</keyword>